<dbReference type="AlphaFoldDB" id="A0A8H3TMI1"/>
<sequence length="581" mass="63956">MTNDFGNGNPQDLDLFNIEASLYPQDEFTFLEDQTVTDASSKSRASQASFDSALPYFASLSSWPQRTDNADSLDEPPKYYDYRAYGLLPDSARNSSQSVDVETLGTPSSGTMPGVAAPHFWESFGQTGQMMQPMGWVSDVSPHETVRTMASRGNVSDGSSNPFGNVSVGVSGYSQPHLPNVYGTPQREPYSPHELSITGYADSIPENSSVPSNNTGQPLMQYSTLNQYTNRPREELTQRAWLAARYQPKAVFKPYGRGIKNPCTRCTEKKLACVELQVREPETCLNCSLAQEGCNRKDMTADGRSRLRSRRRVSRVDTTSMVSGSQVSQPTDINQSLPRKDGYAPSASGENQTMFAGNPKVIHQAAPVVFQVSEYTYPMVSPLDCRTLGEHHLFNSDYTVPVPGFSASEIIQKASTANQAPSQQYGDLVVPERTDSQHLQYSQPCQMFGWSSFNSSLLPTGISVGNGSDVMAPSPGGTGDPSSSGPNDSLSRRLALRAQQTKKGHSVGFGRPLQHHCSRCETQGLVCLTTEPFIKDTCFECDKASALCDREEKKRQRKRDRERAKWAKHKLEKAGRKRGPD</sequence>
<feature type="compositionally biased region" description="Polar residues" evidence="1">
    <location>
        <begin position="92"/>
        <end position="111"/>
    </location>
</feature>
<protein>
    <submittedName>
        <fullName evidence="2">Uncharacterized protein</fullName>
    </submittedName>
</protein>
<comment type="caution">
    <text evidence="2">The sequence shown here is derived from an EMBL/GenBank/DDBJ whole genome shotgun (WGS) entry which is preliminary data.</text>
</comment>
<evidence type="ECO:0000256" key="1">
    <source>
        <dbReference type="SAM" id="MobiDB-lite"/>
    </source>
</evidence>
<organism evidence="2 3">
    <name type="scientific">Naganishia liquefaciens</name>
    <dbReference type="NCBI Taxonomy" id="104408"/>
    <lineage>
        <taxon>Eukaryota</taxon>
        <taxon>Fungi</taxon>
        <taxon>Dikarya</taxon>
        <taxon>Basidiomycota</taxon>
        <taxon>Agaricomycotina</taxon>
        <taxon>Tremellomycetes</taxon>
        <taxon>Filobasidiales</taxon>
        <taxon>Filobasidiaceae</taxon>
        <taxon>Naganishia</taxon>
    </lineage>
</organism>
<name>A0A8H3TMI1_9TREE</name>
<keyword evidence="3" id="KW-1185">Reference proteome</keyword>
<feature type="region of interest" description="Disordered" evidence="1">
    <location>
        <begin position="464"/>
        <end position="490"/>
    </location>
</feature>
<feature type="compositionally biased region" description="Basic and acidic residues" evidence="1">
    <location>
        <begin position="572"/>
        <end position="581"/>
    </location>
</feature>
<feature type="region of interest" description="Disordered" evidence="1">
    <location>
        <begin position="300"/>
        <end position="351"/>
    </location>
</feature>
<gene>
    <name evidence="2" type="ORF">NliqN6_0145</name>
</gene>
<evidence type="ECO:0000313" key="3">
    <source>
        <dbReference type="Proteomes" id="UP000620104"/>
    </source>
</evidence>
<proteinExistence type="predicted"/>
<evidence type="ECO:0000313" key="2">
    <source>
        <dbReference type="EMBL" id="GHJ83743.1"/>
    </source>
</evidence>
<dbReference type="EMBL" id="BLZA01000002">
    <property type="protein sequence ID" value="GHJ83743.1"/>
    <property type="molecule type" value="Genomic_DNA"/>
</dbReference>
<feature type="region of interest" description="Disordered" evidence="1">
    <location>
        <begin position="550"/>
        <end position="581"/>
    </location>
</feature>
<feature type="compositionally biased region" description="Basic and acidic residues" evidence="1">
    <location>
        <begin position="550"/>
        <end position="565"/>
    </location>
</feature>
<dbReference type="Proteomes" id="UP000620104">
    <property type="component" value="Unassembled WGS sequence"/>
</dbReference>
<reference evidence="2" key="1">
    <citation type="submission" date="2020-07" db="EMBL/GenBank/DDBJ databases">
        <title>Draft Genome Sequence of a Deep-Sea Yeast, Naganishia (Cryptococcus) liquefaciens strain N6.</title>
        <authorList>
            <person name="Han Y.W."/>
            <person name="Kajitani R."/>
            <person name="Morimoto H."/>
            <person name="Parhat M."/>
            <person name="Tsubouchi H."/>
            <person name="Bakenova O."/>
            <person name="Ogata M."/>
            <person name="Argunhan B."/>
            <person name="Aoki R."/>
            <person name="Kajiwara S."/>
            <person name="Itoh T."/>
            <person name="Iwasaki H."/>
        </authorList>
    </citation>
    <scope>NUCLEOTIDE SEQUENCE</scope>
    <source>
        <strain evidence="2">N6</strain>
    </source>
</reference>
<accession>A0A8H3TMI1</accession>
<feature type="compositionally biased region" description="Polar residues" evidence="1">
    <location>
        <begin position="317"/>
        <end position="337"/>
    </location>
</feature>
<feature type="region of interest" description="Disordered" evidence="1">
    <location>
        <begin position="91"/>
        <end position="111"/>
    </location>
</feature>